<name>A0A3D8M636_9ALTE</name>
<dbReference type="EMBL" id="QRHA01000007">
    <property type="protein sequence ID" value="RDV25139.1"/>
    <property type="molecule type" value="Genomic_DNA"/>
</dbReference>
<protein>
    <recommendedName>
        <fullName evidence="4">PEP-CTERM sorting domain-containing protein</fullName>
    </recommendedName>
</protein>
<gene>
    <name evidence="2" type="ORF">DXV75_10995</name>
</gene>
<organism evidence="2 3">
    <name type="scientific">Alteromonas aestuariivivens</name>
    <dbReference type="NCBI Taxonomy" id="1938339"/>
    <lineage>
        <taxon>Bacteria</taxon>
        <taxon>Pseudomonadati</taxon>
        <taxon>Pseudomonadota</taxon>
        <taxon>Gammaproteobacteria</taxon>
        <taxon>Alteromonadales</taxon>
        <taxon>Alteromonadaceae</taxon>
        <taxon>Alteromonas/Salinimonas group</taxon>
        <taxon>Alteromonas</taxon>
    </lineage>
</organism>
<dbReference type="AlphaFoldDB" id="A0A3D8M636"/>
<accession>A0A3D8M636</accession>
<keyword evidence="3" id="KW-1185">Reference proteome</keyword>
<feature type="signal peptide" evidence="1">
    <location>
        <begin position="1"/>
        <end position="22"/>
    </location>
</feature>
<dbReference type="Proteomes" id="UP000256561">
    <property type="component" value="Unassembled WGS sequence"/>
</dbReference>
<evidence type="ECO:0000313" key="2">
    <source>
        <dbReference type="EMBL" id="RDV25139.1"/>
    </source>
</evidence>
<evidence type="ECO:0000256" key="1">
    <source>
        <dbReference type="SAM" id="SignalP"/>
    </source>
</evidence>
<evidence type="ECO:0008006" key="4">
    <source>
        <dbReference type="Google" id="ProtNLM"/>
    </source>
</evidence>
<reference evidence="3" key="1">
    <citation type="submission" date="2018-08" db="EMBL/GenBank/DDBJ databases">
        <authorList>
            <person name="Zhang J."/>
            <person name="Du Z.-J."/>
        </authorList>
    </citation>
    <scope>NUCLEOTIDE SEQUENCE [LARGE SCALE GENOMIC DNA]</scope>
    <source>
        <strain evidence="3">KCTC 52655</strain>
    </source>
</reference>
<evidence type="ECO:0000313" key="3">
    <source>
        <dbReference type="Proteomes" id="UP000256561"/>
    </source>
</evidence>
<sequence>MKRMIFPLILVVGYFVGTPASAAVIKNYGLDFQGAELTAYDYNNQNQGTYSVWDHQGSVLSLSENAWFTLNLSQYWGLDSINLDDPLTQWLISFDFFVKDRNDSGLSPEIAGLMFADFSQGVTEPQENRTFNLYGTQKFGYDNFSWDGSGWWVSYSFTLDEFMSGLVTDLVFINDCDGNVASDNCGGTNARFKDVVLKQVTEPTPVLFSLIALAAIGWRRARYRIFG</sequence>
<feature type="chain" id="PRO_5017545188" description="PEP-CTERM sorting domain-containing protein" evidence="1">
    <location>
        <begin position="23"/>
        <end position="227"/>
    </location>
</feature>
<dbReference type="OrthoDB" id="6331147at2"/>
<proteinExistence type="predicted"/>
<keyword evidence="1" id="KW-0732">Signal</keyword>
<comment type="caution">
    <text evidence="2">The sequence shown here is derived from an EMBL/GenBank/DDBJ whole genome shotgun (WGS) entry which is preliminary data.</text>
</comment>
<dbReference type="RefSeq" id="WP_115593470.1">
    <property type="nucleotide sequence ID" value="NZ_QRHA01000007.1"/>
</dbReference>